<dbReference type="InterPro" id="IPR042461">
    <property type="entry name" value="LapD_MoxY_peri_C"/>
</dbReference>
<keyword evidence="1" id="KW-0418">Kinase</keyword>
<dbReference type="PANTHER" id="PTHR33121:SF23">
    <property type="entry name" value="CYCLIC DI-GMP PHOSPHODIESTERASE PDEB"/>
    <property type="match status" value="1"/>
</dbReference>
<dbReference type="RefSeq" id="WP_088861603.1">
    <property type="nucleotide sequence ID" value="NZ_CP022115.1"/>
</dbReference>
<dbReference type="SMART" id="SM00267">
    <property type="entry name" value="GGDEF"/>
    <property type="match status" value="1"/>
</dbReference>
<dbReference type="SMART" id="SM00304">
    <property type="entry name" value="HAMP"/>
    <property type="match status" value="1"/>
</dbReference>
<dbReference type="InterPro" id="IPR043128">
    <property type="entry name" value="Rev_trsase/Diguanyl_cyclase"/>
</dbReference>
<dbReference type="InterPro" id="IPR050706">
    <property type="entry name" value="Cyclic-di-GMP_PDE-like"/>
</dbReference>
<dbReference type="Proteomes" id="UP000197424">
    <property type="component" value="Chromosome"/>
</dbReference>
<dbReference type="InterPro" id="IPR029787">
    <property type="entry name" value="Nucleotide_cyclase"/>
</dbReference>
<organism evidence="1 2">
    <name type="scientific">Laribacter hongkongensis</name>
    <dbReference type="NCBI Taxonomy" id="168471"/>
    <lineage>
        <taxon>Bacteria</taxon>
        <taxon>Pseudomonadati</taxon>
        <taxon>Pseudomonadota</taxon>
        <taxon>Betaproteobacteria</taxon>
        <taxon>Neisseriales</taxon>
        <taxon>Aquaspirillaceae</taxon>
        <taxon>Laribacter</taxon>
    </lineage>
</organism>
<dbReference type="Pfam" id="PF00563">
    <property type="entry name" value="EAL"/>
    <property type="match status" value="1"/>
</dbReference>
<accession>A0A248LP20</accession>
<dbReference type="Gene3D" id="3.30.110.200">
    <property type="match status" value="1"/>
</dbReference>
<dbReference type="InterPro" id="IPR001633">
    <property type="entry name" value="EAL_dom"/>
</dbReference>
<evidence type="ECO:0000313" key="2">
    <source>
        <dbReference type="Proteomes" id="UP000197424"/>
    </source>
</evidence>
<dbReference type="GO" id="GO:0071111">
    <property type="term" value="F:cyclic-guanylate-specific phosphodiesterase activity"/>
    <property type="evidence" value="ECO:0007669"/>
    <property type="project" value="InterPro"/>
</dbReference>
<dbReference type="PROSITE" id="PS50887">
    <property type="entry name" value="GGDEF"/>
    <property type="match status" value="1"/>
</dbReference>
<name>A0A248LP20_9NEIS</name>
<dbReference type="Gene3D" id="3.20.20.450">
    <property type="entry name" value="EAL domain"/>
    <property type="match status" value="1"/>
</dbReference>
<reference evidence="2" key="1">
    <citation type="submission" date="2017-06" db="EMBL/GenBank/DDBJ databases">
        <title>Whole genome sequence of Laribacter hongkongensis LHGZ1.</title>
        <authorList>
            <person name="Chen D."/>
            <person name="Wu H."/>
            <person name="Chen J."/>
        </authorList>
    </citation>
    <scope>NUCLEOTIDE SEQUENCE [LARGE SCALE GENOMIC DNA]</scope>
    <source>
        <strain evidence="2">LHGZ1</strain>
    </source>
</reference>
<dbReference type="SUPFAM" id="SSF55073">
    <property type="entry name" value="Nucleotide cyclase"/>
    <property type="match status" value="1"/>
</dbReference>
<dbReference type="PROSITE" id="PS50883">
    <property type="entry name" value="EAL"/>
    <property type="match status" value="1"/>
</dbReference>
<dbReference type="GO" id="GO:0016301">
    <property type="term" value="F:kinase activity"/>
    <property type="evidence" value="ECO:0007669"/>
    <property type="project" value="UniProtKB-KW"/>
</dbReference>
<gene>
    <name evidence="1" type="ORF">LHGZ1_3092</name>
</gene>
<dbReference type="SUPFAM" id="SSF141868">
    <property type="entry name" value="EAL domain-like"/>
    <property type="match status" value="1"/>
</dbReference>
<dbReference type="Gene3D" id="6.20.270.20">
    <property type="entry name" value="LapD/MoxY periplasmic domain"/>
    <property type="match status" value="1"/>
</dbReference>
<dbReference type="Pfam" id="PF16448">
    <property type="entry name" value="LapD_MoxY_N"/>
    <property type="match status" value="1"/>
</dbReference>
<dbReference type="PROSITE" id="PS50885">
    <property type="entry name" value="HAMP"/>
    <property type="match status" value="1"/>
</dbReference>
<dbReference type="GO" id="GO:0007165">
    <property type="term" value="P:signal transduction"/>
    <property type="evidence" value="ECO:0007669"/>
    <property type="project" value="InterPro"/>
</dbReference>
<dbReference type="Gene3D" id="3.30.70.270">
    <property type="match status" value="1"/>
</dbReference>
<dbReference type="SMART" id="SM00052">
    <property type="entry name" value="EAL"/>
    <property type="match status" value="1"/>
</dbReference>
<dbReference type="EMBL" id="CP022115">
    <property type="protein sequence ID" value="ASJ25923.1"/>
    <property type="molecule type" value="Genomic_DNA"/>
</dbReference>
<protein>
    <submittedName>
        <fullName evidence="1">AL:histidine kinase, HAMP region</fullName>
    </submittedName>
</protein>
<dbReference type="Pfam" id="PF00990">
    <property type="entry name" value="GGDEF"/>
    <property type="match status" value="1"/>
</dbReference>
<dbReference type="InterPro" id="IPR032244">
    <property type="entry name" value="LapD_MoxY_N"/>
</dbReference>
<sequence length="633" mass="69843">MKHPTLIQRLWLLLLLLVFLAFSGTLLANLMNARSYLEQQLTAQNANTANSLALMVSQQRAEPVMAETLISATFDQGHYSLIRWQSSTGQVRVERQRSTQEPGWLPRLLELRPQPGRAMINAGWMQAGDILVETDPGVAYASLQKSLLQTLMWLLLAGLVTGAIGSRSILRLRSDLNRVTEQAQAISNHRFFQIPEPPVPELAQVVQAMNRMVAHLQSYLAGLTREVDTLRRERLTDRTTGVANREALEQTYSSLQAQEGGASGWLLLLRAASLTELNQRLGGQRADALLKHLAQLLEQASQRGRHGLAARLRGADFALLCPEIDQTQAESLARQLAGELALCQQMGLSDQENVAHMGLTPFAPGESLPALLGRANHALTQAEAQGVNRWQLDSSNAVPVSSEHDWRELIETACRQHELQLRWYPVIGRDRQVRWQEGMLYRPAQGSEPAINALRLLSHSLRLNLTHLPDLAALHCALQAHDVGPVRAINLSPASLAHPRFLPSITESLGSVRGLQLSFEFHEIGLTEHWEAFLAFSQAIRMLGHRVAVEILGHNLELVARLNSSGISYLVIDGSLTRDIDQDTGRQNLLRGLLRMTGLMSVELIAKGVSRPEDLATLIELGVDGLTGPAVTP</sequence>
<evidence type="ECO:0000313" key="1">
    <source>
        <dbReference type="EMBL" id="ASJ25923.1"/>
    </source>
</evidence>
<proteinExistence type="predicted"/>
<dbReference type="InterPro" id="IPR000160">
    <property type="entry name" value="GGDEF_dom"/>
</dbReference>
<dbReference type="AlphaFoldDB" id="A0A248LP20"/>
<keyword evidence="1" id="KW-0808">Transferase</keyword>
<dbReference type="InterPro" id="IPR003660">
    <property type="entry name" value="HAMP_dom"/>
</dbReference>
<dbReference type="InterPro" id="IPR035919">
    <property type="entry name" value="EAL_sf"/>
</dbReference>
<dbReference type="GO" id="GO:0016020">
    <property type="term" value="C:membrane"/>
    <property type="evidence" value="ECO:0007669"/>
    <property type="project" value="InterPro"/>
</dbReference>
<dbReference type="OrthoDB" id="5894408at2"/>
<dbReference type="PANTHER" id="PTHR33121">
    <property type="entry name" value="CYCLIC DI-GMP PHOSPHODIESTERASE PDEF"/>
    <property type="match status" value="1"/>
</dbReference>